<dbReference type="STRING" id="1499966.U14_02166"/>
<keyword evidence="6" id="KW-1185">Reference proteome</keyword>
<keyword evidence="5" id="KW-0346">Stress response</keyword>
<evidence type="ECO:0000313" key="5">
    <source>
        <dbReference type="EMBL" id="GAK50924.1"/>
    </source>
</evidence>
<dbReference type="Proteomes" id="UP000030700">
    <property type="component" value="Unassembled WGS sequence"/>
</dbReference>
<dbReference type="PANTHER" id="PTHR11527">
    <property type="entry name" value="HEAT-SHOCK PROTEIN 20 FAMILY MEMBER"/>
    <property type="match status" value="1"/>
</dbReference>
<dbReference type="EMBL" id="DF820456">
    <property type="protein sequence ID" value="GAK50924.1"/>
    <property type="molecule type" value="Genomic_DNA"/>
</dbReference>
<dbReference type="InterPro" id="IPR008978">
    <property type="entry name" value="HSP20-like_chaperone"/>
</dbReference>
<evidence type="ECO:0000259" key="4">
    <source>
        <dbReference type="PROSITE" id="PS01031"/>
    </source>
</evidence>
<protein>
    <submittedName>
        <fullName evidence="5">Heat shock protein Hsp20</fullName>
    </submittedName>
</protein>
<dbReference type="PROSITE" id="PS01031">
    <property type="entry name" value="SHSP"/>
    <property type="match status" value="1"/>
</dbReference>
<evidence type="ECO:0000313" key="6">
    <source>
        <dbReference type="Proteomes" id="UP000030700"/>
    </source>
</evidence>
<feature type="region of interest" description="Disordered" evidence="3">
    <location>
        <begin position="1"/>
        <end position="30"/>
    </location>
</feature>
<accession>A0A0S6VY70</accession>
<dbReference type="AlphaFoldDB" id="A0A0S6VY70"/>
<dbReference type="HOGENOM" id="CLU_046737_9_0_0"/>
<dbReference type="InterPro" id="IPR031107">
    <property type="entry name" value="Small_HSP"/>
</dbReference>
<comment type="similarity">
    <text evidence="1 2">Belongs to the small heat shock protein (HSP20) family.</text>
</comment>
<reference evidence="5" key="1">
    <citation type="journal article" date="2015" name="PeerJ">
        <title>First genomic representation of candidate bacterial phylum KSB3 points to enhanced environmental sensing as a trigger of wastewater bulking.</title>
        <authorList>
            <person name="Sekiguchi Y."/>
            <person name="Ohashi A."/>
            <person name="Parks D.H."/>
            <person name="Yamauchi T."/>
            <person name="Tyson G.W."/>
            <person name="Hugenholtz P."/>
        </authorList>
    </citation>
    <scope>NUCLEOTIDE SEQUENCE [LARGE SCALE GENOMIC DNA]</scope>
</reference>
<gene>
    <name evidence="5" type="ORF">U14_02166</name>
</gene>
<evidence type="ECO:0000256" key="1">
    <source>
        <dbReference type="PROSITE-ProRule" id="PRU00285"/>
    </source>
</evidence>
<organism evidence="5">
    <name type="scientific">Candidatus Moduliflexus flocculans</name>
    <dbReference type="NCBI Taxonomy" id="1499966"/>
    <lineage>
        <taxon>Bacteria</taxon>
        <taxon>Candidatus Moduliflexota</taxon>
        <taxon>Candidatus Moduliflexia</taxon>
        <taxon>Candidatus Moduliflexales</taxon>
        <taxon>Candidatus Moduliflexaceae</taxon>
    </lineage>
</organism>
<evidence type="ECO:0000256" key="3">
    <source>
        <dbReference type="SAM" id="MobiDB-lite"/>
    </source>
</evidence>
<sequence>MLEKLTKWNPLKSVKEKSDRTRARSKEPGQLQEALNHLFESVFNKGDADNEDVSWSPLIDISETANAFMVSVELPGMERKDVDIQIQQKMLIIQGKKKREKKSTHEEFSIVERRFGRFYEAFALPSGIEEEKITASFKRGVLIITLPKTPGVQPKRIPIEIA</sequence>
<dbReference type="InterPro" id="IPR002068">
    <property type="entry name" value="A-crystallin/Hsp20_dom"/>
</dbReference>
<feature type="compositionally biased region" description="Basic and acidic residues" evidence="3">
    <location>
        <begin position="13"/>
        <end position="27"/>
    </location>
</feature>
<dbReference type="CDD" id="cd06464">
    <property type="entry name" value="ACD_sHsps-like"/>
    <property type="match status" value="1"/>
</dbReference>
<feature type="domain" description="SHSP" evidence="4">
    <location>
        <begin position="49"/>
        <end position="162"/>
    </location>
</feature>
<dbReference type="Pfam" id="PF00011">
    <property type="entry name" value="HSP20"/>
    <property type="match status" value="1"/>
</dbReference>
<name>A0A0S6VY70_9BACT</name>
<proteinExistence type="inferred from homology"/>
<evidence type="ECO:0000256" key="2">
    <source>
        <dbReference type="RuleBase" id="RU003616"/>
    </source>
</evidence>
<dbReference type="SUPFAM" id="SSF49764">
    <property type="entry name" value="HSP20-like chaperones"/>
    <property type="match status" value="1"/>
</dbReference>
<dbReference type="Gene3D" id="2.60.40.790">
    <property type="match status" value="1"/>
</dbReference>